<evidence type="ECO:0000256" key="1">
    <source>
        <dbReference type="ARBA" id="ARBA00004123"/>
    </source>
</evidence>
<comment type="subcellular location">
    <subcellularLocation>
        <location evidence="1">Nucleus</location>
    </subcellularLocation>
</comment>
<evidence type="ECO:0000259" key="7">
    <source>
        <dbReference type="PROSITE" id="PS50166"/>
    </source>
</evidence>
<dbReference type="Pfam" id="PF03810">
    <property type="entry name" value="IBN_N"/>
    <property type="match status" value="1"/>
</dbReference>
<dbReference type="SMART" id="SM00913">
    <property type="entry name" value="IBN_N"/>
    <property type="match status" value="1"/>
</dbReference>
<dbReference type="Gene3D" id="1.25.10.10">
    <property type="entry name" value="Leucine-rich Repeat Variant"/>
    <property type="match status" value="1"/>
</dbReference>
<dbReference type="PANTHER" id="PTHR10997:SF9">
    <property type="entry name" value="IMPORTIN-9"/>
    <property type="match status" value="1"/>
</dbReference>
<organism evidence="8 9">
    <name type="scientific">Smittium megazygosporum</name>
    <dbReference type="NCBI Taxonomy" id="133381"/>
    <lineage>
        <taxon>Eukaryota</taxon>
        <taxon>Fungi</taxon>
        <taxon>Fungi incertae sedis</taxon>
        <taxon>Zoopagomycota</taxon>
        <taxon>Kickxellomycotina</taxon>
        <taxon>Harpellomycetes</taxon>
        <taxon>Harpellales</taxon>
        <taxon>Legeriomycetaceae</taxon>
        <taxon>Smittium</taxon>
    </lineage>
</organism>
<evidence type="ECO:0000256" key="3">
    <source>
        <dbReference type="ARBA" id="ARBA00022927"/>
    </source>
</evidence>
<dbReference type="InterPro" id="IPR001494">
    <property type="entry name" value="Importin-beta_N"/>
</dbReference>
<dbReference type="STRING" id="133381.A0A2T9ZJ87"/>
<dbReference type="PROSITE" id="PS50166">
    <property type="entry name" value="IMPORTIN_B_NT"/>
    <property type="match status" value="1"/>
</dbReference>
<sequence>MELQLYNVLKATLDPNSETRQQAEIQLKEFEFNPDYGSLLMKIASSPELEPDVRQSSLFILKANIDSNWTLGNEKYTHGPATSQASKQFTREKAFELFGDSNAYVVSTIGKYDWPEEWPEMFQLLLQVIKTGNPDQVTSAMIVFKEIITRDLSSDQLQELTLLLPEFMGILNQENAFSVETRTIAVQIFGESIELLSILELETSGPNIQMLKSMISTWIQKLLQILSLPITPETVDVLALKFVSINALKNLSLAFSEYFNPFYTKVLSTVCSELSLLTEQYQVQYIVPFDHPIHSEPWVSNFLLDDATSVDLALYITMLFEYSSVNVKNKLSKDFFKTQILQGNDQSSNLEQVLLISFQYAQISSQTAEDWENDIEQLINDIEEYNSLFTVRQSVKEFIQNIADRFQVDFISSFVRSASTFLQKPLGTAFSKDRIDESILYILEITSGVFLKFIHASTSNPALPDSKLFIINLILQNIQSSTDIFSFGRTFLLAGVYCRIIPESSLIDIIKASIEVAAVVPANSHLIPLFSNPVVQVYSLMACSRYCEILPTEVMRQFYAQIINKAINILETIGHDVISISLECILSSVKDESVKEQLEPAISPILVSSWLEYGNDPVLLSLISDLIAELSKNYNCFVNIFTKFSPVIKQVFKDSESEKVSSAIEILSGILYGGGRSQIPEKCIHDIYPELMTVLYSSEDNTVFQNGQECLKYMVQSSLQAIVEYEDTVHNLNGLQILFQFIGKFLNPQSSESSALFIGDLISKVIIKGEKINAISGDTLAELVFLLVRKLATSKSSVFASSLLPCICLLMVKSATQVIDLLSNISVDGTNGENLSGLQVFFEKWMECASDIQGVYFNKVSIMAMINVAVANDPRVNEIIVNVPIKIVKLLLSEYASRPSFKNEMTSILSKPSKKSVNTSDLNSDDSWSDEEGLTGVDLSQFINDDGENPFSGFGDHSKNYRTYSDFSFDEDDDADDPDIVNSPIYNIDINTQIQLFAKQCERSDPQFGNTITPYLTSYEAKMLNKLLK</sequence>
<dbReference type="GO" id="GO:0031267">
    <property type="term" value="F:small GTPase binding"/>
    <property type="evidence" value="ECO:0007669"/>
    <property type="project" value="InterPro"/>
</dbReference>
<evidence type="ECO:0000313" key="9">
    <source>
        <dbReference type="Proteomes" id="UP000245609"/>
    </source>
</evidence>
<keyword evidence="3" id="KW-0653">Protein transport</keyword>
<keyword evidence="9" id="KW-1185">Reference proteome</keyword>
<feature type="coiled-coil region" evidence="5">
    <location>
        <begin position="361"/>
        <end position="388"/>
    </location>
</feature>
<dbReference type="EMBL" id="MBFS01000097">
    <property type="protein sequence ID" value="PVV04648.1"/>
    <property type="molecule type" value="Genomic_DNA"/>
</dbReference>
<comment type="caution">
    <text evidence="8">The sequence shown here is derived from an EMBL/GenBank/DDBJ whole genome shotgun (WGS) entry which is preliminary data.</text>
</comment>
<evidence type="ECO:0000313" key="8">
    <source>
        <dbReference type="EMBL" id="PVV04648.1"/>
    </source>
</evidence>
<dbReference type="GO" id="GO:0005829">
    <property type="term" value="C:cytosol"/>
    <property type="evidence" value="ECO:0007669"/>
    <property type="project" value="TreeGrafter"/>
</dbReference>
<dbReference type="InterPro" id="IPR011989">
    <property type="entry name" value="ARM-like"/>
</dbReference>
<dbReference type="PANTHER" id="PTHR10997">
    <property type="entry name" value="IMPORTIN-7, 8, 11"/>
    <property type="match status" value="1"/>
</dbReference>
<dbReference type="Proteomes" id="UP000245609">
    <property type="component" value="Unassembled WGS sequence"/>
</dbReference>
<proteinExistence type="predicted"/>
<keyword evidence="2" id="KW-0813">Transport</keyword>
<keyword evidence="4" id="KW-0539">Nucleus</keyword>
<gene>
    <name evidence="8" type="ORF">BB560_000841</name>
</gene>
<feature type="compositionally biased region" description="Polar residues" evidence="6">
    <location>
        <begin position="913"/>
        <end position="922"/>
    </location>
</feature>
<accession>A0A2T9ZJ87</accession>
<evidence type="ECO:0000256" key="4">
    <source>
        <dbReference type="ARBA" id="ARBA00023242"/>
    </source>
</evidence>
<evidence type="ECO:0000256" key="2">
    <source>
        <dbReference type="ARBA" id="ARBA00022448"/>
    </source>
</evidence>
<feature type="domain" description="Importin N-terminal" evidence="7">
    <location>
        <begin position="23"/>
        <end position="100"/>
    </location>
</feature>
<feature type="compositionally biased region" description="Acidic residues" evidence="6">
    <location>
        <begin position="923"/>
        <end position="932"/>
    </location>
</feature>
<dbReference type="OrthoDB" id="431626at2759"/>
<evidence type="ECO:0000256" key="6">
    <source>
        <dbReference type="SAM" id="MobiDB-lite"/>
    </source>
</evidence>
<evidence type="ECO:0000256" key="5">
    <source>
        <dbReference type="SAM" id="Coils"/>
    </source>
</evidence>
<protein>
    <recommendedName>
        <fullName evidence="7">Importin N-terminal domain-containing protein</fullName>
    </recommendedName>
</protein>
<dbReference type="InterPro" id="IPR056840">
    <property type="entry name" value="HEAT_IPO9_central"/>
</dbReference>
<feature type="region of interest" description="Disordered" evidence="6">
    <location>
        <begin position="913"/>
        <end position="932"/>
    </location>
</feature>
<dbReference type="InterPro" id="IPR016024">
    <property type="entry name" value="ARM-type_fold"/>
</dbReference>
<dbReference type="GO" id="GO:0005635">
    <property type="term" value="C:nuclear envelope"/>
    <property type="evidence" value="ECO:0007669"/>
    <property type="project" value="TreeGrafter"/>
</dbReference>
<dbReference type="SUPFAM" id="SSF48371">
    <property type="entry name" value="ARM repeat"/>
    <property type="match status" value="1"/>
</dbReference>
<dbReference type="AlphaFoldDB" id="A0A2T9ZJ87"/>
<dbReference type="Pfam" id="PF25018">
    <property type="entry name" value="HEAT_IPO9_c"/>
    <property type="match status" value="1"/>
</dbReference>
<name>A0A2T9ZJ87_9FUNG</name>
<keyword evidence="5" id="KW-0175">Coiled coil</keyword>
<dbReference type="GO" id="GO:0006606">
    <property type="term" value="P:protein import into nucleus"/>
    <property type="evidence" value="ECO:0007669"/>
    <property type="project" value="TreeGrafter"/>
</dbReference>
<reference evidence="8 9" key="1">
    <citation type="journal article" date="2018" name="MBio">
        <title>Comparative Genomics Reveals the Core Gene Toolbox for the Fungus-Insect Symbiosis.</title>
        <authorList>
            <person name="Wang Y."/>
            <person name="Stata M."/>
            <person name="Wang W."/>
            <person name="Stajich J.E."/>
            <person name="White M.M."/>
            <person name="Moncalvo J.M."/>
        </authorList>
    </citation>
    <scope>NUCLEOTIDE SEQUENCE [LARGE SCALE GENOMIC DNA]</scope>
    <source>
        <strain evidence="8 9">SC-DP-2</strain>
    </source>
</reference>